<organism evidence="1 2">
    <name type="scientific">Galleria mellonella</name>
    <name type="common">Greater wax moth</name>
    <dbReference type="NCBI Taxonomy" id="7137"/>
    <lineage>
        <taxon>Eukaryota</taxon>
        <taxon>Metazoa</taxon>
        <taxon>Ecdysozoa</taxon>
        <taxon>Arthropoda</taxon>
        <taxon>Hexapoda</taxon>
        <taxon>Insecta</taxon>
        <taxon>Pterygota</taxon>
        <taxon>Neoptera</taxon>
        <taxon>Endopterygota</taxon>
        <taxon>Lepidoptera</taxon>
        <taxon>Glossata</taxon>
        <taxon>Ditrysia</taxon>
        <taxon>Pyraloidea</taxon>
        <taxon>Pyralidae</taxon>
        <taxon>Galleriinae</taxon>
        <taxon>Galleria</taxon>
    </lineage>
</organism>
<reference evidence="2" key="1">
    <citation type="submission" date="2025-08" db="UniProtKB">
        <authorList>
            <consortium name="RefSeq"/>
        </authorList>
    </citation>
    <scope>IDENTIFICATION</scope>
    <source>
        <tissue evidence="2">Whole larvae</tissue>
    </source>
</reference>
<evidence type="ECO:0000313" key="1">
    <source>
        <dbReference type="Proteomes" id="UP001652740"/>
    </source>
</evidence>
<dbReference type="Proteomes" id="UP001652740">
    <property type="component" value="Unplaced"/>
</dbReference>
<dbReference type="RefSeq" id="XP_026758606.3">
    <property type="nucleotide sequence ID" value="XM_026902805.3"/>
</dbReference>
<dbReference type="KEGG" id="gmw:113518051"/>
<proteinExistence type="predicted"/>
<dbReference type="GeneID" id="113518051"/>
<name>A0A6J1WZF0_GALME</name>
<evidence type="ECO:0000313" key="2">
    <source>
        <dbReference type="RefSeq" id="XP_026758606.3"/>
    </source>
</evidence>
<keyword evidence="1" id="KW-1185">Reference proteome</keyword>
<gene>
    <name evidence="2" type="primary">LOC113518051</name>
</gene>
<accession>A0A6J1WZF0</accession>
<protein>
    <submittedName>
        <fullName evidence="2">Uncharacterized protein LOC113518051</fullName>
    </submittedName>
</protein>
<dbReference type="InParanoid" id="A0A6J1WZF0"/>
<dbReference type="AlphaFoldDB" id="A0A6J1WZF0"/>
<sequence length="116" mass="12860">MLDTMRIASGTMNLALVIIVLTSYTVSGLIVNGTEDRVVLVAPVLAAPKDSRARGADTETAKDFPILMLLATGDNVTKEEEPKGEPQPIYVQKLEDQKLPQTRRRRFSKMLINLTY</sequence>